<evidence type="ECO:0000259" key="2">
    <source>
        <dbReference type="Pfam" id="PF13229"/>
    </source>
</evidence>
<feature type="domain" description="Right handed beta helix" evidence="2">
    <location>
        <begin position="219"/>
        <end position="358"/>
    </location>
</feature>
<protein>
    <submittedName>
        <fullName evidence="4">Por secretion system C-terminal sorting domain-containing protein</fullName>
    </submittedName>
</protein>
<dbReference type="InterPro" id="IPR012334">
    <property type="entry name" value="Pectin_lyas_fold"/>
</dbReference>
<evidence type="ECO:0000313" key="4">
    <source>
        <dbReference type="EMBL" id="SFD00109.1"/>
    </source>
</evidence>
<dbReference type="InterPro" id="IPR039448">
    <property type="entry name" value="Beta_helix"/>
</dbReference>
<dbReference type="InterPro" id="IPR026444">
    <property type="entry name" value="Secre_tail"/>
</dbReference>
<reference evidence="4 5" key="1">
    <citation type="submission" date="2016-10" db="EMBL/GenBank/DDBJ databases">
        <authorList>
            <person name="de Groot N.N."/>
        </authorList>
    </citation>
    <scope>NUCLEOTIDE SEQUENCE [LARGE SCALE GENOMIC DNA]</scope>
    <source>
        <strain evidence="4 5">DSM 6793</strain>
    </source>
</reference>
<feature type="domain" description="Secretion system C-terminal sorting" evidence="3">
    <location>
        <begin position="652"/>
        <end position="709"/>
    </location>
</feature>
<feature type="signal peptide" evidence="1">
    <location>
        <begin position="1"/>
        <end position="29"/>
    </location>
</feature>
<evidence type="ECO:0000259" key="3">
    <source>
        <dbReference type="Pfam" id="PF18962"/>
    </source>
</evidence>
<dbReference type="RefSeq" id="WP_091516842.1">
    <property type="nucleotide sequence ID" value="NZ_FOLE01000018.1"/>
</dbReference>
<evidence type="ECO:0000256" key="1">
    <source>
        <dbReference type="SAM" id="SignalP"/>
    </source>
</evidence>
<dbReference type="SMART" id="SM00710">
    <property type="entry name" value="PbH1"/>
    <property type="match status" value="4"/>
</dbReference>
<dbReference type="OrthoDB" id="9770043at2"/>
<dbReference type="SUPFAM" id="SSF51126">
    <property type="entry name" value="Pectin lyase-like"/>
    <property type="match status" value="2"/>
</dbReference>
<proteinExistence type="predicted"/>
<keyword evidence="5" id="KW-1185">Reference proteome</keyword>
<dbReference type="EMBL" id="FOLE01000018">
    <property type="protein sequence ID" value="SFD00109.1"/>
    <property type="molecule type" value="Genomic_DNA"/>
</dbReference>
<dbReference type="NCBIfam" id="TIGR04183">
    <property type="entry name" value="Por_Secre_tail"/>
    <property type="match status" value="1"/>
</dbReference>
<sequence>MNATLHWAKRSLAGLLCLAAMSVANPMLAQQTQTPVQVTAAPTAPLPPVVTPTCDGTHYLVTAVADKYWWYDPSGSLISNNAKLLINNLPDGLYSLVTYSAASGTMSSPAYFQLLGNTSTYSGVLVYPYATFIHKDITFAHADVTFSGNQVYVYGQAYYGSPYGGTVDGPLVSLIKESILRLTNTHFRAACDQMWKGFELTEVKAVYADNSIIEDSYQGLKDYTFQNPNSAINVIGTFEVTECQFINNYRAMELAYVRGAIITHNHFTSNENIKAPFDIAHNGSAPDERFYAYSGVEMGKPFSCKKFMDNSFDNCLFGVYVHGSGFNGNTISECTFKDNKIAGIYTEDWLLKIDNCTFGLAYRKETYDMHTNAIPNMAFQVANNGVPAVYGIINAKNSTNLITGNTFEGLDDVTMKYSIGIAATSISTIKQNTFNTLWRGLHWVNGAGHTATVEGNQFNANLYGLYLDNSLGGTAQTLNLKCNTFEPNQTASYTQTGLYVSANTSLNNIGGDGTQSMGYVMPAGNVWPVKTGTVRSQLPQTSTGNTIYDVEASNSYWASPNNWVSIENNGSAFKYWRYKNEFVGTTVHPYTTSPVSMGIPLATTDPVQQTTGITLICTGFIPATPILFPVSRMGNPNVIAGISSGLGQSVRLYPNPARDKVMIESKAGSVIELMSVTGQLLHREVSQSEQTEMSLNSLRTGIYVLKVDGVSHPLSVIH</sequence>
<dbReference type="InterPro" id="IPR011050">
    <property type="entry name" value="Pectin_lyase_fold/virulence"/>
</dbReference>
<name>A0A1I1NR67_9BACT</name>
<dbReference type="Proteomes" id="UP000199514">
    <property type="component" value="Unassembled WGS sequence"/>
</dbReference>
<dbReference type="Pfam" id="PF18962">
    <property type="entry name" value="Por_Secre_tail"/>
    <property type="match status" value="1"/>
</dbReference>
<dbReference type="Gene3D" id="2.160.20.10">
    <property type="entry name" value="Single-stranded right-handed beta-helix, Pectin lyase-like"/>
    <property type="match status" value="1"/>
</dbReference>
<dbReference type="InterPro" id="IPR006626">
    <property type="entry name" value="PbH1"/>
</dbReference>
<dbReference type="AlphaFoldDB" id="A0A1I1NR67"/>
<gene>
    <name evidence="4" type="ORF">SAMN05421780_11821</name>
</gene>
<organism evidence="4 5">
    <name type="scientific">Flexibacter flexilis DSM 6793</name>
    <dbReference type="NCBI Taxonomy" id="927664"/>
    <lineage>
        <taxon>Bacteria</taxon>
        <taxon>Pseudomonadati</taxon>
        <taxon>Bacteroidota</taxon>
        <taxon>Cytophagia</taxon>
        <taxon>Cytophagales</taxon>
        <taxon>Flexibacteraceae</taxon>
        <taxon>Flexibacter</taxon>
    </lineage>
</organism>
<keyword evidence="1" id="KW-0732">Signal</keyword>
<evidence type="ECO:0000313" key="5">
    <source>
        <dbReference type="Proteomes" id="UP000199514"/>
    </source>
</evidence>
<accession>A0A1I1NR67</accession>
<dbReference type="Pfam" id="PF13229">
    <property type="entry name" value="Beta_helix"/>
    <property type="match status" value="1"/>
</dbReference>
<feature type="chain" id="PRO_5011721543" evidence="1">
    <location>
        <begin position="30"/>
        <end position="718"/>
    </location>
</feature>